<feature type="transmembrane region" description="Helical" evidence="1">
    <location>
        <begin position="96"/>
        <end position="127"/>
    </location>
</feature>
<dbReference type="EMBL" id="JAJAQC010000005">
    <property type="protein sequence ID" value="MDA0563594.1"/>
    <property type="molecule type" value="Genomic_DNA"/>
</dbReference>
<dbReference type="Proteomes" id="UP001140076">
    <property type="component" value="Unassembled WGS sequence"/>
</dbReference>
<keyword evidence="3" id="KW-1185">Reference proteome</keyword>
<keyword evidence="1" id="KW-1133">Transmembrane helix</keyword>
<dbReference type="AlphaFoldDB" id="A0A9X3SG13"/>
<evidence type="ECO:0000313" key="2">
    <source>
        <dbReference type="EMBL" id="MDA0563594.1"/>
    </source>
</evidence>
<keyword evidence="1" id="KW-0812">Transmembrane</keyword>
<sequence>MKGVAALLAVACYEARMAARGRGVWIGMVPMAALALLVGMGRLDGAESARLNAGAVAEALTLVVPVGVGVVLADRLRRGTAAGLGDLLDSVPLRGAARIGAVLAGGLAVALLPVLPVTAVLGAAAAVRTGDAAALPWTALAFLVVLLPACAWITALAGVLALVLPAPLARAFVVPAWFWAVAWNPRLLWAPTPVGTLLVPSGEYPAQAWFGTTPSWAGNGQVGWLSPAADGTVTGLANLACVLLSTALLIGGARLIMMGKR</sequence>
<reference evidence="2" key="1">
    <citation type="submission" date="2021-10" db="EMBL/GenBank/DDBJ databases">
        <title>Streptomonospora sp. nov., isolated from mangrove soil.</title>
        <authorList>
            <person name="Chen X."/>
            <person name="Ge X."/>
            <person name="Liu W."/>
        </authorList>
    </citation>
    <scope>NUCLEOTIDE SEQUENCE</scope>
    <source>
        <strain evidence="2">S1-112</strain>
    </source>
</reference>
<feature type="transmembrane region" description="Helical" evidence="1">
    <location>
        <begin position="139"/>
        <end position="164"/>
    </location>
</feature>
<organism evidence="2 3">
    <name type="scientific">Streptomonospora mangrovi</name>
    <dbReference type="NCBI Taxonomy" id="2883123"/>
    <lineage>
        <taxon>Bacteria</taxon>
        <taxon>Bacillati</taxon>
        <taxon>Actinomycetota</taxon>
        <taxon>Actinomycetes</taxon>
        <taxon>Streptosporangiales</taxon>
        <taxon>Nocardiopsidaceae</taxon>
        <taxon>Streptomonospora</taxon>
    </lineage>
</organism>
<feature type="transmembrane region" description="Helical" evidence="1">
    <location>
        <begin position="236"/>
        <end position="257"/>
    </location>
</feature>
<evidence type="ECO:0000313" key="3">
    <source>
        <dbReference type="Proteomes" id="UP001140076"/>
    </source>
</evidence>
<feature type="transmembrane region" description="Helical" evidence="1">
    <location>
        <begin position="24"/>
        <end position="43"/>
    </location>
</feature>
<proteinExistence type="predicted"/>
<evidence type="ECO:0000256" key="1">
    <source>
        <dbReference type="SAM" id="Phobius"/>
    </source>
</evidence>
<protein>
    <recommendedName>
        <fullName evidence="4">ABC-2 family transporter protein</fullName>
    </recommendedName>
</protein>
<gene>
    <name evidence="2" type="ORF">LG943_04505</name>
</gene>
<dbReference type="RefSeq" id="WP_270070871.1">
    <property type="nucleotide sequence ID" value="NZ_JAJAQC010000005.1"/>
</dbReference>
<evidence type="ECO:0008006" key="4">
    <source>
        <dbReference type="Google" id="ProtNLM"/>
    </source>
</evidence>
<feature type="transmembrane region" description="Helical" evidence="1">
    <location>
        <begin position="55"/>
        <end position="76"/>
    </location>
</feature>
<keyword evidence="1" id="KW-0472">Membrane</keyword>
<accession>A0A9X3SG13</accession>
<name>A0A9X3SG13_9ACTN</name>
<comment type="caution">
    <text evidence="2">The sequence shown here is derived from an EMBL/GenBank/DDBJ whole genome shotgun (WGS) entry which is preliminary data.</text>
</comment>